<dbReference type="OrthoDB" id="6417973at2759"/>
<feature type="signal peptide" evidence="1">
    <location>
        <begin position="1"/>
        <end position="17"/>
    </location>
</feature>
<feature type="chain" id="PRO_5036492344" description="Secreted protein" evidence="1">
    <location>
        <begin position="18"/>
        <end position="225"/>
    </location>
</feature>
<sequence>MWVFILFMAVSAKVALGAVTCTDDPVDKCGEPVMFERIPISAQEFEELCPEIPEYAKCLREYDLSCPDDDDEFFTDEEYASVHDLFTELCFPESLLHKAVSENLQCFNETFKNTMCGVDVGPLIEPYTEPESDKMPDRIKCLEDVLMATCVVNGISKNCNSAAKDAAVEILQRSYAVQEFCNVENVKELLDEIDDFQLNEESKQLVIIALRKLSQTESNGPVSFL</sequence>
<proteinExistence type="predicted"/>
<name>A0A8X6GA59_TRICU</name>
<gene>
    <name evidence="2" type="primary">NCL1_40553</name>
    <name evidence="2" type="ORF">TNCT_221191</name>
</gene>
<evidence type="ECO:0000256" key="1">
    <source>
        <dbReference type="SAM" id="SignalP"/>
    </source>
</evidence>
<evidence type="ECO:0000313" key="2">
    <source>
        <dbReference type="EMBL" id="GFQ99682.1"/>
    </source>
</evidence>
<reference evidence="2" key="1">
    <citation type="submission" date="2020-07" db="EMBL/GenBank/DDBJ databases">
        <title>Multicomponent nature underlies the extraordinary mechanical properties of spider dragline silk.</title>
        <authorList>
            <person name="Kono N."/>
            <person name="Nakamura H."/>
            <person name="Mori M."/>
            <person name="Yoshida Y."/>
            <person name="Ohtoshi R."/>
            <person name="Malay A.D."/>
            <person name="Moran D.A.P."/>
            <person name="Tomita M."/>
            <person name="Numata K."/>
            <person name="Arakawa K."/>
        </authorList>
    </citation>
    <scope>NUCLEOTIDE SEQUENCE</scope>
</reference>
<keyword evidence="3" id="KW-1185">Reference proteome</keyword>
<organism evidence="2 3">
    <name type="scientific">Trichonephila clavata</name>
    <name type="common">Joro spider</name>
    <name type="synonym">Nephila clavata</name>
    <dbReference type="NCBI Taxonomy" id="2740835"/>
    <lineage>
        <taxon>Eukaryota</taxon>
        <taxon>Metazoa</taxon>
        <taxon>Ecdysozoa</taxon>
        <taxon>Arthropoda</taxon>
        <taxon>Chelicerata</taxon>
        <taxon>Arachnida</taxon>
        <taxon>Araneae</taxon>
        <taxon>Araneomorphae</taxon>
        <taxon>Entelegynae</taxon>
        <taxon>Araneoidea</taxon>
        <taxon>Nephilidae</taxon>
        <taxon>Trichonephila</taxon>
    </lineage>
</organism>
<dbReference type="EMBL" id="BMAO01015144">
    <property type="protein sequence ID" value="GFQ99682.1"/>
    <property type="molecule type" value="Genomic_DNA"/>
</dbReference>
<protein>
    <recommendedName>
        <fullName evidence="4">Secreted protein</fullName>
    </recommendedName>
</protein>
<accession>A0A8X6GA59</accession>
<keyword evidence="1" id="KW-0732">Signal</keyword>
<dbReference type="Proteomes" id="UP000887116">
    <property type="component" value="Unassembled WGS sequence"/>
</dbReference>
<evidence type="ECO:0000313" key="3">
    <source>
        <dbReference type="Proteomes" id="UP000887116"/>
    </source>
</evidence>
<dbReference type="AlphaFoldDB" id="A0A8X6GA59"/>
<comment type="caution">
    <text evidence="2">The sequence shown here is derived from an EMBL/GenBank/DDBJ whole genome shotgun (WGS) entry which is preliminary data.</text>
</comment>
<evidence type="ECO:0008006" key="4">
    <source>
        <dbReference type="Google" id="ProtNLM"/>
    </source>
</evidence>